<protein>
    <submittedName>
        <fullName evidence="4">Uncharacterized protein</fullName>
    </submittedName>
</protein>
<name>A0ABW6PNI1_9NOCA</name>
<feature type="compositionally biased region" description="Low complexity" evidence="1">
    <location>
        <begin position="27"/>
        <end position="47"/>
    </location>
</feature>
<sequence length="381" mass="39635">MRILGVGIAAAVLVLATGCLREGHPVPAAAPGTTTTTAAATTTPGGPDQRLRTGKLAEGLRMAEVLVLPTEIDPAYRRHGSSDVLTSARLVISTGQNNAAQDAADRNGLLAGFVSQRSTGGADRDWLTHGIMRFPDAAAAEKAADDLQTAALTTGGLFDTERRKPAALPGVPGARYSTLESRGHTDGMAFVPYRDYVVLTRVTTATGDIAATVGRAVERQRPLLDAFVPTPRDALPDLAYDPGRLMDLSVGENASGRGVYGPHGALLFAEDQAAAVARYPELGVDALANKGTTVYRTRDEAAAGQLAPLLAEAVRAAWEKDPAAAPADVPGARCLGSGTGSANAWVCWVPVGRYVGEAWGRTETEAHATLREQRAVLAAAK</sequence>
<reference evidence="4 5" key="1">
    <citation type="submission" date="2024-10" db="EMBL/GenBank/DDBJ databases">
        <title>The Natural Products Discovery Center: Release of the First 8490 Sequenced Strains for Exploring Actinobacteria Biosynthetic Diversity.</title>
        <authorList>
            <person name="Kalkreuter E."/>
            <person name="Kautsar S.A."/>
            <person name="Yang D."/>
            <person name="Bader C.D."/>
            <person name="Teijaro C.N."/>
            <person name="Fluegel L."/>
            <person name="Davis C.M."/>
            <person name="Simpson J.R."/>
            <person name="Lauterbach L."/>
            <person name="Steele A.D."/>
            <person name="Gui C."/>
            <person name="Meng S."/>
            <person name="Li G."/>
            <person name="Viehrig K."/>
            <person name="Ye F."/>
            <person name="Su P."/>
            <person name="Kiefer A.F."/>
            <person name="Nichols A."/>
            <person name="Cepeda A.J."/>
            <person name="Yan W."/>
            <person name="Fan B."/>
            <person name="Jiang Y."/>
            <person name="Adhikari A."/>
            <person name="Zheng C.-J."/>
            <person name="Schuster L."/>
            <person name="Cowan T.M."/>
            <person name="Smanski M.J."/>
            <person name="Chevrette M.G."/>
            <person name="De Carvalho L.P.S."/>
            <person name="Shen B."/>
        </authorList>
    </citation>
    <scope>NUCLEOTIDE SEQUENCE [LARGE SCALE GENOMIC DNA]</scope>
    <source>
        <strain evidence="4 5">NPDC004045</strain>
    </source>
</reference>
<accession>A0ABW6PNI1</accession>
<dbReference type="Pfam" id="PF24092">
    <property type="entry name" value="DUF7373_C"/>
    <property type="match status" value="1"/>
</dbReference>
<evidence type="ECO:0000313" key="4">
    <source>
        <dbReference type="EMBL" id="MFF0543933.1"/>
    </source>
</evidence>
<dbReference type="InterPro" id="IPR056463">
    <property type="entry name" value="DUF7373_C"/>
</dbReference>
<dbReference type="PROSITE" id="PS51257">
    <property type="entry name" value="PROKAR_LIPOPROTEIN"/>
    <property type="match status" value="1"/>
</dbReference>
<dbReference type="RefSeq" id="WP_387700561.1">
    <property type="nucleotide sequence ID" value="NZ_JBIAMX010000007.1"/>
</dbReference>
<keyword evidence="5" id="KW-1185">Reference proteome</keyword>
<feature type="region of interest" description="Disordered" evidence="1">
    <location>
        <begin position="24"/>
        <end position="49"/>
    </location>
</feature>
<evidence type="ECO:0000313" key="5">
    <source>
        <dbReference type="Proteomes" id="UP001601444"/>
    </source>
</evidence>
<dbReference type="EMBL" id="JBIAMX010000007">
    <property type="protein sequence ID" value="MFF0543933.1"/>
    <property type="molecule type" value="Genomic_DNA"/>
</dbReference>
<proteinExistence type="predicted"/>
<evidence type="ECO:0000259" key="3">
    <source>
        <dbReference type="Pfam" id="PF24092"/>
    </source>
</evidence>
<organism evidence="4 5">
    <name type="scientific">Nocardia thailandica</name>
    <dbReference type="NCBI Taxonomy" id="257275"/>
    <lineage>
        <taxon>Bacteria</taxon>
        <taxon>Bacillati</taxon>
        <taxon>Actinomycetota</taxon>
        <taxon>Actinomycetes</taxon>
        <taxon>Mycobacteriales</taxon>
        <taxon>Nocardiaceae</taxon>
        <taxon>Nocardia</taxon>
    </lineage>
</organism>
<feature type="domain" description="DUF7373" evidence="2">
    <location>
        <begin position="50"/>
        <end position="239"/>
    </location>
</feature>
<dbReference type="InterPro" id="IPR055797">
    <property type="entry name" value="DUF7373"/>
</dbReference>
<dbReference type="Proteomes" id="UP001601444">
    <property type="component" value="Unassembled WGS sequence"/>
</dbReference>
<evidence type="ECO:0000256" key="1">
    <source>
        <dbReference type="SAM" id="MobiDB-lite"/>
    </source>
</evidence>
<evidence type="ECO:0000259" key="2">
    <source>
        <dbReference type="Pfam" id="PF24088"/>
    </source>
</evidence>
<dbReference type="Pfam" id="PF24088">
    <property type="entry name" value="DUF7373"/>
    <property type="match status" value="1"/>
</dbReference>
<feature type="domain" description="DUF7373" evidence="3">
    <location>
        <begin position="254"/>
        <end position="379"/>
    </location>
</feature>
<gene>
    <name evidence="4" type="ORF">ACFYTF_13965</name>
</gene>
<comment type="caution">
    <text evidence="4">The sequence shown here is derived from an EMBL/GenBank/DDBJ whole genome shotgun (WGS) entry which is preliminary data.</text>
</comment>